<dbReference type="GO" id="GO:0043066">
    <property type="term" value="P:negative regulation of apoptotic process"/>
    <property type="evidence" value="ECO:0007669"/>
    <property type="project" value="TreeGrafter"/>
</dbReference>
<sequence>MASSRQNYSSQVLNSQSTANSTSTTNAKEKSSHKSESKLKHDKNSSSTSGHIPMSCNTIINNMSKRKGTSFQITSVSVNSNAHHQQQQGQRNSTDNNNGDDSCDDLDDSHTDDNISRITDYETPSISETFSGEDVFFTQPIAFGTAPVIPTSSQYGLAIVGPDLVGGDGSNHLTDVHVSVTDAGINIMGGPISGGNKDVDHKNERFKVVKIESTEPFKRGRWMCMDYLDHTTLQDDGIDGKIETRDEATKDDISENSAGSKQQTLLSINNGDVDHIHSDNEELDHEVNRINSNNINSIKIHHQQDIVKNPSQQHHPQTMTTIPNFNDHSNNINNNNQVAQSMPQGHIQTILSEEFKTHPQDNVEIISTNNNNVAQAEQQNVAGSVSNNSTSQFSNQPHYVVDQQHAQTMTQEMIHGMVHKESLQNQQEQQNYHQGVTLPTNVIMQNISAGGDTHQFQQSHHPQSATQQINSPNSSIANALPPQQMTTANMTIPQSSASHIGAESNAASGESSTTEFNNNNQDERNESENYHQQQMTGMAAGGGNLGTNENINISNNNSDNNNITISNDQQPNVSSTPSSSTQAGLSGTAITTDGGDISESASNSVNSNSSATIVGAADEGQTASEDNERILLLRTNVSNKTRKISENRLHYLPHQHIKDRQKLVERSIKSREFSGILKIISGNDNARNLKSMSGNNIEAEQKSHNMRLSVEKVGNSKSNSNLLLFGQYSKTTSSKQKAVEKSSCIGCTPGGLTTTALNMNLTTIGPLCTNVGCIGTSCNSKDANSSTRVSRSASPALGSASENNRF</sequence>
<organism evidence="2 3">
    <name type="scientific">Polypedilum vanderplanki</name>
    <name type="common">Sleeping chironomid midge</name>
    <dbReference type="NCBI Taxonomy" id="319348"/>
    <lineage>
        <taxon>Eukaryota</taxon>
        <taxon>Metazoa</taxon>
        <taxon>Ecdysozoa</taxon>
        <taxon>Arthropoda</taxon>
        <taxon>Hexapoda</taxon>
        <taxon>Insecta</taxon>
        <taxon>Pterygota</taxon>
        <taxon>Neoptera</taxon>
        <taxon>Endopterygota</taxon>
        <taxon>Diptera</taxon>
        <taxon>Nematocera</taxon>
        <taxon>Chironomoidea</taxon>
        <taxon>Chironomidae</taxon>
        <taxon>Chironominae</taxon>
        <taxon>Polypedilum</taxon>
        <taxon>Polypedilum</taxon>
    </lineage>
</organism>
<dbReference type="PANTHER" id="PTHR46745:SF1">
    <property type="entry name" value="TSC22 DOMAIN FAMILY PROTEIN 1"/>
    <property type="match status" value="1"/>
</dbReference>
<feature type="compositionally biased region" description="Low complexity" evidence="1">
    <location>
        <begin position="547"/>
        <end position="568"/>
    </location>
</feature>
<reference evidence="2" key="1">
    <citation type="submission" date="2021-03" db="EMBL/GenBank/DDBJ databases">
        <title>Chromosome level genome of the anhydrobiotic midge Polypedilum vanderplanki.</title>
        <authorList>
            <person name="Yoshida Y."/>
            <person name="Kikawada T."/>
            <person name="Gusev O."/>
        </authorList>
    </citation>
    <scope>NUCLEOTIDE SEQUENCE</scope>
    <source>
        <strain evidence="2">NIAS01</strain>
        <tissue evidence="2">Whole body or cell culture</tissue>
    </source>
</reference>
<dbReference type="Proteomes" id="UP001107558">
    <property type="component" value="Chromosome 2"/>
</dbReference>
<keyword evidence="3" id="KW-1185">Reference proteome</keyword>
<dbReference type="OrthoDB" id="8961796at2759"/>
<protein>
    <submittedName>
        <fullName evidence="2">Uncharacterized protein</fullName>
    </submittedName>
</protein>
<dbReference type="PANTHER" id="PTHR46745">
    <property type="entry name" value="TSC22 DOMAIN FAMILY PROTEIN 1"/>
    <property type="match status" value="1"/>
</dbReference>
<comment type="caution">
    <text evidence="2">The sequence shown here is derived from an EMBL/GenBank/DDBJ whole genome shotgun (WGS) entry which is preliminary data.</text>
</comment>
<feature type="compositionally biased region" description="Polar residues" evidence="1">
    <location>
        <begin position="77"/>
        <end position="91"/>
    </location>
</feature>
<accession>A0A9J6C2I1</accession>
<evidence type="ECO:0000256" key="1">
    <source>
        <dbReference type="SAM" id="MobiDB-lite"/>
    </source>
</evidence>
<feature type="region of interest" description="Disordered" evidence="1">
    <location>
        <begin position="77"/>
        <end position="124"/>
    </location>
</feature>
<feature type="compositionally biased region" description="Polar residues" evidence="1">
    <location>
        <begin position="1"/>
        <end position="13"/>
    </location>
</feature>
<feature type="compositionally biased region" description="Basic and acidic residues" evidence="1">
    <location>
        <begin position="27"/>
        <end position="44"/>
    </location>
</feature>
<dbReference type="AlphaFoldDB" id="A0A9J6C2I1"/>
<feature type="compositionally biased region" description="Polar residues" evidence="1">
    <location>
        <begin position="45"/>
        <end position="56"/>
    </location>
</feature>
<name>A0A9J6C2I1_POLVA</name>
<evidence type="ECO:0000313" key="3">
    <source>
        <dbReference type="Proteomes" id="UP001107558"/>
    </source>
</evidence>
<feature type="compositionally biased region" description="Polar residues" evidence="1">
    <location>
        <begin position="569"/>
        <end position="591"/>
    </location>
</feature>
<feature type="region of interest" description="Disordered" evidence="1">
    <location>
        <begin position="495"/>
        <end position="609"/>
    </location>
</feature>
<feature type="region of interest" description="Disordered" evidence="1">
    <location>
        <begin position="452"/>
        <end position="480"/>
    </location>
</feature>
<dbReference type="GO" id="GO:0005829">
    <property type="term" value="C:cytosol"/>
    <property type="evidence" value="ECO:0007669"/>
    <property type="project" value="TreeGrafter"/>
</dbReference>
<feature type="compositionally biased region" description="Low complexity" evidence="1">
    <location>
        <begin position="14"/>
        <end position="26"/>
    </location>
</feature>
<dbReference type="GO" id="GO:0008284">
    <property type="term" value="P:positive regulation of cell population proliferation"/>
    <property type="evidence" value="ECO:0007669"/>
    <property type="project" value="TreeGrafter"/>
</dbReference>
<proteinExistence type="predicted"/>
<dbReference type="GO" id="GO:0005634">
    <property type="term" value="C:nucleus"/>
    <property type="evidence" value="ECO:0007669"/>
    <property type="project" value="TreeGrafter"/>
</dbReference>
<feature type="compositionally biased region" description="Low complexity" evidence="1">
    <location>
        <begin position="598"/>
        <end position="609"/>
    </location>
</feature>
<gene>
    <name evidence="2" type="ORF">PVAND_005942</name>
</gene>
<dbReference type="EMBL" id="JADBJN010000002">
    <property type="protein sequence ID" value="KAG5676088.1"/>
    <property type="molecule type" value="Genomic_DNA"/>
</dbReference>
<evidence type="ECO:0000313" key="2">
    <source>
        <dbReference type="EMBL" id="KAG5676088.1"/>
    </source>
</evidence>
<feature type="compositionally biased region" description="Low complexity" evidence="1">
    <location>
        <begin position="501"/>
        <end position="515"/>
    </location>
</feature>
<feature type="region of interest" description="Disordered" evidence="1">
    <location>
        <begin position="780"/>
        <end position="806"/>
    </location>
</feature>
<feature type="compositionally biased region" description="Polar residues" evidence="1">
    <location>
        <begin position="780"/>
        <end position="793"/>
    </location>
</feature>
<feature type="region of interest" description="Disordered" evidence="1">
    <location>
        <begin position="1"/>
        <end position="56"/>
    </location>
</feature>